<dbReference type="AlphaFoldDB" id="A0A3D9UIK1"/>
<dbReference type="Pfam" id="PF14013">
    <property type="entry name" value="MT0933_antitox"/>
    <property type="match status" value="1"/>
</dbReference>
<feature type="region of interest" description="Disordered" evidence="1">
    <location>
        <begin position="52"/>
        <end position="87"/>
    </location>
</feature>
<name>A0A3D9UIK1_9MICO</name>
<dbReference type="EMBL" id="QTUA01000001">
    <property type="protein sequence ID" value="REF29278.1"/>
    <property type="molecule type" value="Genomic_DNA"/>
</dbReference>
<dbReference type="Proteomes" id="UP000256253">
    <property type="component" value="Unassembled WGS sequence"/>
</dbReference>
<comment type="caution">
    <text evidence="2">The sequence shown here is derived from an EMBL/GenBank/DDBJ whole genome shotgun (WGS) entry which is preliminary data.</text>
</comment>
<evidence type="ECO:0000256" key="1">
    <source>
        <dbReference type="SAM" id="MobiDB-lite"/>
    </source>
</evidence>
<protein>
    <submittedName>
        <fullName evidence="2">Antitoxin protein of toxin-antitoxin system</fullName>
    </submittedName>
</protein>
<organism evidence="2 3">
    <name type="scientific">Calidifontibacter indicus</name>
    <dbReference type="NCBI Taxonomy" id="419650"/>
    <lineage>
        <taxon>Bacteria</taxon>
        <taxon>Bacillati</taxon>
        <taxon>Actinomycetota</taxon>
        <taxon>Actinomycetes</taxon>
        <taxon>Micrococcales</taxon>
        <taxon>Dermacoccaceae</taxon>
        <taxon>Calidifontibacter</taxon>
    </lineage>
</organism>
<sequence length="87" mass="8908">MDFKNIIAKAKDFAGKNPDKVRDGIDKAEAVVNEKTGGKYSDQIKKGADAVEGQLGVDQKAPQGGDAQSAPRGDASAPPAAGQTPQA</sequence>
<reference evidence="2 3" key="1">
    <citation type="submission" date="2018-08" db="EMBL/GenBank/DDBJ databases">
        <title>Sequencing the genomes of 1000 actinobacteria strains.</title>
        <authorList>
            <person name="Klenk H.-P."/>
        </authorList>
    </citation>
    <scope>NUCLEOTIDE SEQUENCE [LARGE SCALE GENOMIC DNA]</scope>
    <source>
        <strain evidence="2 3">DSM 22967</strain>
    </source>
</reference>
<keyword evidence="3" id="KW-1185">Reference proteome</keyword>
<evidence type="ECO:0000313" key="3">
    <source>
        <dbReference type="Proteomes" id="UP000256253"/>
    </source>
</evidence>
<evidence type="ECO:0000313" key="2">
    <source>
        <dbReference type="EMBL" id="REF29278.1"/>
    </source>
</evidence>
<accession>A0A3D9UIK1</accession>
<dbReference type="InterPro" id="IPR028037">
    <property type="entry name" value="Antitoxin_Rv0909/MT0933"/>
</dbReference>
<gene>
    <name evidence="2" type="ORF">DFJ65_0212</name>
</gene>
<dbReference type="RefSeq" id="WP_211308327.1">
    <property type="nucleotide sequence ID" value="NZ_QTUA01000001.1"/>
</dbReference>
<proteinExistence type="predicted"/>